<proteinExistence type="predicted"/>
<comment type="caution">
    <text evidence="2">The sequence shown here is derived from an EMBL/GenBank/DDBJ whole genome shotgun (WGS) entry which is preliminary data.</text>
</comment>
<feature type="compositionally biased region" description="Basic and acidic residues" evidence="1">
    <location>
        <begin position="83"/>
        <end position="103"/>
    </location>
</feature>
<name>A0AAV7NQY0_PLEWA</name>
<organism evidence="2 3">
    <name type="scientific">Pleurodeles waltl</name>
    <name type="common">Iberian ribbed newt</name>
    <dbReference type="NCBI Taxonomy" id="8319"/>
    <lineage>
        <taxon>Eukaryota</taxon>
        <taxon>Metazoa</taxon>
        <taxon>Chordata</taxon>
        <taxon>Craniata</taxon>
        <taxon>Vertebrata</taxon>
        <taxon>Euteleostomi</taxon>
        <taxon>Amphibia</taxon>
        <taxon>Batrachia</taxon>
        <taxon>Caudata</taxon>
        <taxon>Salamandroidea</taxon>
        <taxon>Salamandridae</taxon>
        <taxon>Pleurodelinae</taxon>
        <taxon>Pleurodeles</taxon>
    </lineage>
</organism>
<dbReference type="Proteomes" id="UP001066276">
    <property type="component" value="Chromosome 8"/>
</dbReference>
<accession>A0AAV7NQY0</accession>
<evidence type="ECO:0000313" key="2">
    <source>
        <dbReference type="EMBL" id="KAJ1117429.1"/>
    </source>
</evidence>
<feature type="region of interest" description="Disordered" evidence="1">
    <location>
        <begin position="27"/>
        <end position="116"/>
    </location>
</feature>
<evidence type="ECO:0000256" key="1">
    <source>
        <dbReference type="SAM" id="MobiDB-lite"/>
    </source>
</evidence>
<feature type="compositionally biased region" description="Basic and acidic residues" evidence="1">
    <location>
        <begin position="45"/>
        <end position="60"/>
    </location>
</feature>
<dbReference type="AlphaFoldDB" id="A0AAV7NQY0"/>
<reference evidence="2" key="1">
    <citation type="journal article" date="2022" name="bioRxiv">
        <title>Sequencing and chromosome-scale assembly of the giantPleurodeles waltlgenome.</title>
        <authorList>
            <person name="Brown T."/>
            <person name="Elewa A."/>
            <person name="Iarovenko S."/>
            <person name="Subramanian E."/>
            <person name="Araus A.J."/>
            <person name="Petzold A."/>
            <person name="Susuki M."/>
            <person name="Suzuki K.-i.T."/>
            <person name="Hayashi T."/>
            <person name="Toyoda A."/>
            <person name="Oliveira C."/>
            <person name="Osipova E."/>
            <person name="Leigh N.D."/>
            <person name="Simon A."/>
            <person name="Yun M.H."/>
        </authorList>
    </citation>
    <scope>NUCLEOTIDE SEQUENCE</scope>
    <source>
        <strain evidence="2">20211129_DDA</strain>
        <tissue evidence="2">Liver</tissue>
    </source>
</reference>
<sequence>MSLTACVVGLSRCRRGPHVGRELFAQPREQRLWLPRRPGSRHQQRKSDFRVLKQGKREDGPHEEEADGERRPERDEGENTPELPKRRPEDPDRVSATEDRRSQEASIETPKRRHVPGGAWLSKLPQCATNQVVLRPVIPSKHFVPKIYARHKHFYSNVAKMCGVVLKELGSPWWCH</sequence>
<dbReference type="EMBL" id="JANPWB010000012">
    <property type="protein sequence ID" value="KAJ1117429.1"/>
    <property type="molecule type" value="Genomic_DNA"/>
</dbReference>
<evidence type="ECO:0000313" key="3">
    <source>
        <dbReference type="Proteomes" id="UP001066276"/>
    </source>
</evidence>
<keyword evidence="3" id="KW-1185">Reference proteome</keyword>
<protein>
    <submittedName>
        <fullName evidence="2">Uncharacterized protein</fullName>
    </submittedName>
</protein>
<gene>
    <name evidence="2" type="ORF">NDU88_005629</name>
</gene>